<dbReference type="Pfam" id="PF13458">
    <property type="entry name" value="Peripla_BP_6"/>
    <property type="match status" value="1"/>
</dbReference>
<dbReference type="AlphaFoldDB" id="A0A5B8XTZ9"/>
<evidence type="ECO:0000259" key="3">
    <source>
        <dbReference type="Pfam" id="PF13458"/>
    </source>
</evidence>
<dbReference type="SUPFAM" id="SSF53822">
    <property type="entry name" value="Periplasmic binding protein-like I"/>
    <property type="match status" value="1"/>
</dbReference>
<dbReference type="PANTHER" id="PTHR30483:SF6">
    <property type="entry name" value="PERIPLASMIC BINDING PROTEIN OF ABC TRANSPORTER FOR NATURAL AMINO ACIDS"/>
    <property type="match status" value="1"/>
</dbReference>
<evidence type="ECO:0000256" key="1">
    <source>
        <dbReference type="ARBA" id="ARBA00010062"/>
    </source>
</evidence>
<reference evidence="4 5" key="1">
    <citation type="submission" date="2019-08" db="EMBL/GenBank/DDBJ databases">
        <authorList>
            <person name="Liang Q."/>
        </authorList>
    </citation>
    <scope>NUCLEOTIDE SEQUENCE [LARGE SCALE GENOMIC DNA]</scope>
    <source>
        <strain evidence="4 5">V1718</strain>
    </source>
</reference>
<evidence type="ECO:0000313" key="4">
    <source>
        <dbReference type="EMBL" id="QED29045.1"/>
    </source>
</evidence>
<name>A0A5B8XTZ9_9DELT</name>
<accession>A0A5B8XTZ9</accession>
<dbReference type="KEGG" id="bbae:FRD01_17730"/>
<evidence type="ECO:0000256" key="2">
    <source>
        <dbReference type="ARBA" id="ARBA00022729"/>
    </source>
</evidence>
<dbReference type="PANTHER" id="PTHR30483">
    <property type="entry name" value="LEUCINE-SPECIFIC-BINDING PROTEIN"/>
    <property type="match status" value="1"/>
</dbReference>
<proteinExistence type="inferred from homology"/>
<dbReference type="Proteomes" id="UP000321595">
    <property type="component" value="Chromosome"/>
</dbReference>
<dbReference type="RefSeq" id="WP_146962010.1">
    <property type="nucleotide sequence ID" value="NZ_CP042467.1"/>
</dbReference>
<dbReference type="InterPro" id="IPR028082">
    <property type="entry name" value="Peripla_BP_I"/>
</dbReference>
<protein>
    <submittedName>
        <fullName evidence="4">ABC transporter substrate-binding protein</fullName>
    </submittedName>
</protein>
<dbReference type="InterPro" id="IPR028081">
    <property type="entry name" value="Leu-bd"/>
</dbReference>
<sequence length="512" mass="53568">MKDIKIGLTLLGIVCLSSCTLLVDFDECTTSEDCEAKFGAGVSCDAGICQTAAPAGLLGGPCQRVIGPVDAGNAFNIGVLLPTSGDEAGFGIPLVNAIEVAQSDINSGGGVLGRPIGLVVCDTEGLDDVALQGAEHLVNRAKVAAIIGPDFSRQTIDVANEHTIPGNTVLVTPSGTAASITTLADNNLVWRTCPSDNLQGQALAQVVSSEIDKLDAVERPVVWSFHLEQDTYGVGLQETLNSGLGSELVASESYIARVYPTNWQEWIVGQLSSLPEPDLIVLLGASEAWDIAEEIDRIYPGKKYFFADAAKNNEEAMRTSSDLEGRILGVAPQNVGEAGYTPFLNFSTKYRSRFDGQDPAQLQFVANAYDALIAVAFGAAAGGFTGTGIAEGMSRISDANGQSIEGSQTAIQLGFQTLSQEGTIDYQGASGPLDFDANGDPANTPIALWCFRDSGTPEVGVVLSSDGTFTSLDCDAAPTNNPDPDPDMGADMGMPDMQVDMEVDMGDVDADM</sequence>
<feature type="domain" description="Leucine-binding protein" evidence="3">
    <location>
        <begin position="76"/>
        <end position="207"/>
    </location>
</feature>
<keyword evidence="2" id="KW-0732">Signal</keyword>
<dbReference type="EMBL" id="CP042467">
    <property type="protein sequence ID" value="QED29045.1"/>
    <property type="molecule type" value="Genomic_DNA"/>
</dbReference>
<comment type="similarity">
    <text evidence="1">Belongs to the leucine-binding protein family.</text>
</comment>
<dbReference type="OrthoDB" id="7337537at2"/>
<keyword evidence="5" id="KW-1185">Reference proteome</keyword>
<gene>
    <name evidence="4" type="ORF">FRD01_17730</name>
</gene>
<dbReference type="InterPro" id="IPR051010">
    <property type="entry name" value="BCAA_transport"/>
</dbReference>
<evidence type="ECO:0000313" key="5">
    <source>
        <dbReference type="Proteomes" id="UP000321595"/>
    </source>
</evidence>
<dbReference type="Gene3D" id="3.40.50.2300">
    <property type="match status" value="2"/>
</dbReference>
<organism evidence="4 5">
    <name type="scientific">Microvenator marinus</name>
    <dbReference type="NCBI Taxonomy" id="2600177"/>
    <lineage>
        <taxon>Bacteria</taxon>
        <taxon>Deltaproteobacteria</taxon>
        <taxon>Bradymonadales</taxon>
        <taxon>Microvenatoraceae</taxon>
        <taxon>Microvenator</taxon>
    </lineage>
</organism>